<dbReference type="PRINTS" id="PR00039">
    <property type="entry name" value="HTHLYSR"/>
</dbReference>
<dbReference type="SUPFAM" id="SSF46785">
    <property type="entry name" value="Winged helix' DNA-binding domain"/>
    <property type="match status" value="1"/>
</dbReference>
<evidence type="ECO:0000259" key="5">
    <source>
        <dbReference type="PROSITE" id="PS50931"/>
    </source>
</evidence>
<dbReference type="InterPro" id="IPR036390">
    <property type="entry name" value="WH_DNA-bd_sf"/>
</dbReference>
<dbReference type="Pfam" id="PF00126">
    <property type="entry name" value="HTH_1"/>
    <property type="match status" value="1"/>
</dbReference>
<sequence length="312" mass="34741">MTQLRRLLPSANALLVFESAARHLSFTRAAAELSVTQSAVSRMISRFESHIGLPLFQRHPTGLALTDDGRLLYNSVASSLQRVEITLEDLLSRKSGKSTVTLSVSSAFAMHWFMPRLARFQEEFPAIDLRFQLVRSEPVGPVLDVDFGVRYDTPDDGSHLRWPLMEEEVIPVCSQAYLDSHGSLDDCGDLTGHTLVHLSGSLRIPWSLYLSEFAYPPVSGSRSLTFSDYTLVIQAAISGRGIALGWWHVIANDLLSHNLAPASRNTLRTGRSYYIVATASRPLREPAALVRDWLLAEMQTDRKTLTSSRDKT</sequence>
<keyword evidence="3" id="KW-0238">DNA-binding</keyword>
<dbReference type="RefSeq" id="WP_320507746.1">
    <property type="nucleotide sequence ID" value="NZ_JAXCLW010000002.1"/>
</dbReference>
<feature type="domain" description="HTH lysR-type" evidence="5">
    <location>
        <begin position="9"/>
        <end position="66"/>
    </location>
</feature>
<dbReference type="InterPro" id="IPR005119">
    <property type="entry name" value="LysR_subst-bd"/>
</dbReference>
<comment type="similarity">
    <text evidence="1">Belongs to the LysR transcriptional regulatory family.</text>
</comment>
<dbReference type="InterPro" id="IPR058163">
    <property type="entry name" value="LysR-type_TF_proteobact-type"/>
</dbReference>
<comment type="caution">
    <text evidence="6">The sequence shown here is derived from an EMBL/GenBank/DDBJ whole genome shotgun (WGS) entry which is preliminary data.</text>
</comment>
<dbReference type="PANTHER" id="PTHR30537:SF74">
    <property type="entry name" value="HTH-TYPE TRANSCRIPTIONAL REGULATOR TRPI"/>
    <property type="match status" value="1"/>
</dbReference>
<reference evidence="6 7" key="1">
    <citation type="journal article" date="2016" name="Antonie Van Leeuwenhoek">
        <title>Dongia soli sp. nov., isolated from soil from Dokdo, Korea.</title>
        <authorList>
            <person name="Kim D.U."/>
            <person name="Lee H."/>
            <person name="Kim H."/>
            <person name="Kim S.G."/>
            <person name="Ka J.O."/>
        </authorList>
    </citation>
    <scope>NUCLEOTIDE SEQUENCE [LARGE SCALE GENOMIC DNA]</scope>
    <source>
        <strain evidence="6 7">D78</strain>
    </source>
</reference>
<evidence type="ECO:0000256" key="3">
    <source>
        <dbReference type="ARBA" id="ARBA00023125"/>
    </source>
</evidence>
<dbReference type="InterPro" id="IPR036388">
    <property type="entry name" value="WH-like_DNA-bd_sf"/>
</dbReference>
<protein>
    <submittedName>
        <fullName evidence="6">LysR substrate-binding domain-containing protein</fullName>
    </submittedName>
</protein>
<accession>A0ABU5E9F6</accession>
<keyword evidence="4" id="KW-0804">Transcription</keyword>
<evidence type="ECO:0000256" key="4">
    <source>
        <dbReference type="ARBA" id="ARBA00023163"/>
    </source>
</evidence>
<gene>
    <name evidence="6" type="ORF">SMD27_07485</name>
</gene>
<dbReference type="PANTHER" id="PTHR30537">
    <property type="entry name" value="HTH-TYPE TRANSCRIPTIONAL REGULATOR"/>
    <property type="match status" value="1"/>
</dbReference>
<proteinExistence type="inferred from homology"/>
<evidence type="ECO:0000256" key="1">
    <source>
        <dbReference type="ARBA" id="ARBA00009437"/>
    </source>
</evidence>
<evidence type="ECO:0000313" key="6">
    <source>
        <dbReference type="EMBL" id="MDY0882679.1"/>
    </source>
</evidence>
<keyword evidence="7" id="KW-1185">Reference proteome</keyword>
<name>A0ABU5E9F6_9PROT</name>
<organism evidence="6 7">
    <name type="scientific">Dongia soli</name>
    <dbReference type="NCBI Taxonomy" id="600628"/>
    <lineage>
        <taxon>Bacteria</taxon>
        <taxon>Pseudomonadati</taxon>
        <taxon>Pseudomonadota</taxon>
        <taxon>Alphaproteobacteria</taxon>
        <taxon>Rhodospirillales</taxon>
        <taxon>Dongiaceae</taxon>
        <taxon>Dongia</taxon>
    </lineage>
</organism>
<keyword evidence="2" id="KW-0805">Transcription regulation</keyword>
<evidence type="ECO:0000256" key="2">
    <source>
        <dbReference type="ARBA" id="ARBA00023015"/>
    </source>
</evidence>
<dbReference type="Gene3D" id="1.10.10.10">
    <property type="entry name" value="Winged helix-like DNA-binding domain superfamily/Winged helix DNA-binding domain"/>
    <property type="match status" value="1"/>
</dbReference>
<dbReference type="SUPFAM" id="SSF53850">
    <property type="entry name" value="Periplasmic binding protein-like II"/>
    <property type="match status" value="1"/>
</dbReference>
<dbReference type="PROSITE" id="PS50931">
    <property type="entry name" value="HTH_LYSR"/>
    <property type="match status" value="1"/>
</dbReference>
<dbReference type="Pfam" id="PF03466">
    <property type="entry name" value="LysR_substrate"/>
    <property type="match status" value="1"/>
</dbReference>
<dbReference type="InterPro" id="IPR000847">
    <property type="entry name" value="LysR_HTH_N"/>
</dbReference>
<evidence type="ECO:0000313" key="7">
    <source>
        <dbReference type="Proteomes" id="UP001279642"/>
    </source>
</evidence>
<dbReference type="Proteomes" id="UP001279642">
    <property type="component" value="Unassembled WGS sequence"/>
</dbReference>
<dbReference type="Gene3D" id="3.40.190.10">
    <property type="entry name" value="Periplasmic binding protein-like II"/>
    <property type="match status" value="2"/>
</dbReference>
<dbReference type="EMBL" id="JAXCLW010000002">
    <property type="protein sequence ID" value="MDY0882679.1"/>
    <property type="molecule type" value="Genomic_DNA"/>
</dbReference>
<dbReference type="CDD" id="cd08432">
    <property type="entry name" value="PBP2_GcdR_TrpI_HvrB_AmpR_like"/>
    <property type="match status" value="1"/>
</dbReference>